<evidence type="ECO:0000313" key="7">
    <source>
        <dbReference type="Proteomes" id="UP000190328"/>
    </source>
</evidence>
<dbReference type="Pfam" id="PF13086">
    <property type="entry name" value="AAA_11"/>
    <property type="match status" value="1"/>
</dbReference>
<evidence type="ECO:0000256" key="2">
    <source>
        <dbReference type="ARBA" id="ARBA00022801"/>
    </source>
</evidence>
<dbReference type="SUPFAM" id="SSF52540">
    <property type="entry name" value="P-loop containing nucleoside triphosphate hydrolases"/>
    <property type="match status" value="1"/>
</dbReference>
<dbReference type="OrthoDB" id="9757917at2"/>
<evidence type="ECO:0000256" key="3">
    <source>
        <dbReference type="ARBA" id="ARBA00022806"/>
    </source>
</evidence>
<reference evidence="7" key="1">
    <citation type="submission" date="2017-02" db="EMBL/GenBank/DDBJ databases">
        <authorList>
            <person name="Varghese N."/>
            <person name="Submissions S."/>
        </authorList>
    </citation>
    <scope>NUCLEOTIDE SEQUENCE [LARGE SCALE GENOMIC DNA]</scope>
    <source>
        <strain evidence="7">ATCC BAA-1030</strain>
    </source>
</reference>
<gene>
    <name evidence="6" type="ORF">SAMN02745116_01268</name>
</gene>
<dbReference type="AlphaFoldDB" id="A0A1T4MZJ5"/>
<accession>A0A1T4MZJ5</accession>
<name>A0A1T4MZJ5_9ENTE</name>
<dbReference type="InterPro" id="IPR041677">
    <property type="entry name" value="DNA2/NAM7_AAA_11"/>
</dbReference>
<dbReference type="Proteomes" id="UP000190328">
    <property type="component" value="Unassembled WGS sequence"/>
</dbReference>
<keyword evidence="3" id="KW-0347">Helicase</keyword>
<sequence length="470" mass="54620">MQESGKGGFFEQKFEQWNKKLLDLSKKNHLLNFKPRKTGTFELSKEGEIETLFTDLMEGEGYLFEVMTTSSSNEENKKIKDRTRKLDYIRKQIKQADDELGFNIGYVAFGLLCWKENDNHSKEFQSPLILVPIQIKRENLKSPIQISRKEDEEISFNPVILKKLFDDFGIEIDEKYEFKNISESLSYIESCIIGFDWSISRQVFIDTFNFQNLVIQKDLENNKEMIRNNPFIKAISGVKDEVVGKLFDEYNEEIDLKSESSKSRLQILDADSSQQEAISRARRGDSFVLQGPPGTGKSQTISNIIAEQLGLGKKILFVSEKQAALEVVYQKLKEKGLADFLLTLHNTKQKKSDIREQLEQVYNLSSNPHKFREEDSSRYELLDKKVHELNSYTELVHSQENSTGKSFYELHAKLSKVLLEDDLLFSVDKKLLSLKYEKMEVLFQKIHELGKMYITSTFRHKDNGWKNFKG</sequence>
<dbReference type="PANTHER" id="PTHR43788:SF16">
    <property type="entry name" value="HELICASE WITH ZINC FINGER 2"/>
    <property type="match status" value="1"/>
</dbReference>
<dbReference type="RefSeq" id="WP_078807201.1">
    <property type="nucleotide sequence ID" value="NZ_FUXI01000012.1"/>
</dbReference>
<keyword evidence="2" id="KW-0378">Hydrolase</keyword>
<protein>
    <submittedName>
        <fullName evidence="6">Part of AAA domain-containing protein</fullName>
    </submittedName>
</protein>
<evidence type="ECO:0000256" key="1">
    <source>
        <dbReference type="ARBA" id="ARBA00022741"/>
    </source>
</evidence>
<organism evidence="6 7">
    <name type="scientific">Pilibacter termitis</name>
    <dbReference type="NCBI Taxonomy" id="263852"/>
    <lineage>
        <taxon>Bacteria</taxon>
        <taxon>Bacillati</taxon>
        <taxon>Bacillota</taxon>
        <taxon>Bacilli</taxon>
        <taxon>Lactobacillales</taxon>
        <taxon>Enterococcaceae</taxon>
        <taxon>Pilibacter</taxon>
    </lineage>
</organism>
<keyword evidence="4" id="KW-0067">ATP-binding</keyword>
<dbReference type="Gene3D" id="3.40.50.300">
    <property type="entry name" value="P-loop containing nucleotide triphosphate hydrolases"/>
    <property type="match status" value="1"/>
</dbReference>
<dbReference type="STRING" id="263852.SAMN02745116_01268"/>
<dbReference type="GO" id="GO:0016787">
    <property type="term" value="F:hydrolase activity"/>
    <property type="evidence" value="ECO:0007669"/>
    <property type="project" value="UniProtKB-KW"/>
</dbReference>
<keyword evidence="1" id="KW-0547">Nucleotide-binding</keyword>
<dbReference type="GO" id="GO:0043139">
    <property type="term" value="F:5'-3' DNA helicase activity"/>
    <property type="evidence" value="ECO:0007669"/>
    <property type="project" value="TreeGrafter"/>
</dbReference>
<dbReference type="Pfam" id="PF13195">
    <property type="entry name" value="DUF4011"/>
    <property type="match status" value="1"/>
</dbReference>
<evidence type="ECO:0000259" key="5">
    <source>
        <dbReference type="Pfam" id="PF13086"/>
    </source>
</evidence>
<dbReference type="PANTHER" id="PTHR43788">
    <property type="entry name" value="DNA2/NAM7 HELICASE FAMILY MEMBER"/>
    <property type="match status" value="1"/>
</dbReference>
<dbReference type="InterPro" id="IPR027417">
    <property type="entry name" value="P-loop_NTPase"/>
</dbReference>
<dbReference type="EMBL" id="FUXI01000012">
    <property type="protein sequence ID" value="SJZ72479.1"/>
    <property type="molecule type" value="Genomic_DNA"/>
</dbReference>
<proteinExistence type="predicted"/>
<dbReference type="InterPro" id="IPR025103">
    <property type="entry name" value="DUF4011"/>
</dbReference>
<feature type="domain" description="DNA2/NAM7 helicase helicase" evidence="5">
    <location>
        <begin position="271"/>
        <end position="403"/>
    </location>
</feature>
<evidence type="ECO:0000256" key="4">
    <source>
        <dbReference type="ARBA" id="ARBA00022840"/>
    </source>
</evidence>
<dbReference type="InterPro" id="IPR050534">
    <property type="entry name" value="Coronavir_polyprotein_1ab"/>
</dbReference>
<keyword evidence="7" id="KW-1185">Reference proteome</keyword>
<dbReference type="GO" id="GO:0005524">
    <property type="term" value="F:ATP binding"/>
    <property type="evidence" value="ECO:0007669"/>
    <property type="project" value="UniProtKB-KW"/>
</dbReference>
<evidence type="ECO:0000313" key="6">
    <source>
        <dbReference type="EMBL" id="SJZ72479.1"/>
    </source>
</evidence>